<evidence type="ECO:0000256" key="1">
    <source>
        <dbReference type="ARBA" id="ARBA00004651"/>
    </source>
</evidence>
<feature type="transmembrane region" description="Helical" evidence="6">
    <location>
        <begin position="174"/>
        <end position="196"/>
    </location>
</feature>
<dbReference type="PANTHER" id="PTHR30250">
    <property type="entry name" value="PST FAMILY PREDICTED COLANIC ACID TRANSPORTER"/>
    <property type="match status" value="1"/>
</dbReference>
<evidence type="ECO:0000256" key="6">
    <source>
        <dbReference type="SAM" id="Phobius"/>
    </source>
</evidence>
<accession>A0ABR7IPB2</accession>
<feature type="transmembrane region" description="Helical" evidence="6">
    <location>
        <begin position="49"/>
        <end position="67"/>
    </location>
</feature>
<keyword evidence="4 6" id="KW-1133">Transmembrane helix</keyword>
<reference evidence="7 8" key="1">
    <citation type="submission" date="2020-08" db="EMBL/GenBank/DDBJ databases">
        <title>Genome public.</title>
        <authorList>
            <person name="Liu C."/>
            <person name="Sun Q."/>
        </authorList>
    </citation>
    <scope>NUCLEOTIDE SEQUENCE [LARGE SCALE GENOMIC DNA]</scope>
    <source>
        <strain evidence="7 8">NSJ-27</strain>
    </source>
</reference>
<organism evidence="7 8">
    <name type="scientific">Clostridium facile</name>
    <dbReference type="NCBI Taxonomy" id="2763035"/>
    <lineage>
        <taxon>Bacteria</taxon>
        <taxon>Bacillati</taxon>
        <taxon>Bacillota</taxon>
        <taxon>Clostridia</taxon>
        <taxon>Eubacteriales</taxon>
        <taxon>Clostridiaceae</taxon>
        <taxon>Clostridium</taxon>
    </lineage>
</organism>
<feature type="transmembrane region" description="Helical" evidence="6">
    <location>
        <begin position="415"/>
        <end position="432"/>
    </location>
</feature>
<protein>
    <submittedName>
        <fullName evidence="7">Oligosaccharide flippase family protein</fullName>
    </submittedName>
</protein>
<keyword evidence="5 6" id="KW-0472">Membrane</keyword>
<dbReference type="InterPro" id="IPR050833">
    <property type="entry name" value="Poly_Biosynth_Transport"/>
</dbReference>
<feature type="transmembrane region" description="Helical" evidence="6">
    <location>
        <begin position="87"/>
        <end position="104"/>
    </location>
</feature>
<feature type="transmembrane region" description="Helical" evidence="6">
    <location>
        <begin position="150"/>
        <end position="168"/>
    </location>
</feature>
<dbReference type="RefSeq" id="WP_186996142.1">
    <property type="nucleotide sequence ID" value="NZ_JACOQK010000001.1"/>
</dbReference>
<feature type="transmembrane region" description="Helical" evidence="6">
    <location>
        <begin position="12"/>
        <end position="37"/>
    </location>
</feature>
<evidence type="ECO:0000313" key="8">
    <source>
        <dbReference type="Proteomes" id="UP000649151"/>
    </source>
</evidence>
<comment type="subcellular location">
    <subcellularLocation>
        <location evidence="1">Cell membrane</location>
        <topology evidence="1">Multi-pass membrane protein</topology>
    </subcellularLocation>
</comment>
<feature type="transmembrane region" description="Helical" evidence="6">
    <location>
        <begin position="438"/>
        <end position="459"/>
    </location>
</feature>
<dbReference type="Pfam" id="PF01943">
    <property type="entry name" value="Polysacc_synt"/>
    <property type="match status" value="1"/>
</dbReference>
<dbReference type="Proteomes" id="UP000649151">
    <property type="component" value="Unassembled WGS sequence"/>
</dbReference>
<keyword evidence="3 6" id="KW-0812">Transmembrane</keyword>
<feature type="transmembrane region" description="Helical" evidence="6">
    <location>
        <begin position="116"/>
        <end position="138"/>
    </location>
</feature>
<sequence>MSQDKNIAFQAGLWYVVSSVMVKAVSLLTTPIFTRILSQTDYGITATFSSWYALLLTFCTLNLTYSIGRAKLDFPGKLEEYISSMQLLSAVVTGGISLVLLVFLKPVSRFLELDPLLVVLLVVYLFFSPAIAFVQNGYRYQYQYKQNIAIAWYTALTTVAISLVLVLSVDNNKYIARVIGIILPTVALSAVFWIRSLWKGQIRFRREYWKYGLALSGPLVVHTISMNILSQSDRLFISKICGPEVTGLYSLSANYGLLLSIVTNAVAEGWLPWFHDNYFARNFDAIRKNVKPVILLGCFIGLACIGFAPEAIRILGGEQYAEGIWCVPPIVLGIICQYIYTHYVNIEMHLKKTKYVSRGTIFAALLNIGLNAIFIPLFGYIAAAYTTFASYTALLFIHFFITRRILKVRLYQDSFLFLSLGVTTVVSGMLMFSYTRPLLRYLLIGIGFILFLFVFRNHLFQFFKKIKSREGNHGTHS</sequence>
<dbReference type="InterPro" id="IPR002797">
    <property type="entry name" value="Polysacc_synth"/>
</dbReference>
<feature type="transmembrane region" description="Helical" evidence="6">
    <location>
        <begin position="361"/>
        <end position="382"/>
    </location>
</feature>
<evidence type="ECO:0000256" key="4">
    <source>
        <dbReference type="ARBA" id="ARBA00022989"/>
    </source>
</evidence>
<keyword evidence="8" id="KW-1185">Reference proteome</keyword>
<feature type="transmembrane region" description="Helical" evidence="6">
    <location>
        <begin position="320"/>
        <end position="340"/>
    </location>
</feature>
<feature type="transmembrane region" description="Helical" evidence="6">
    <location>
        <begin position="292"/>
        <end position="308"/>
    </location>
</feature>
<evidence type="ECO:0000313" key="7">
    <source>
        <dbReference type="EMBL" id="MBC5786976.1"/>
    </source>
</evidence>
<dbReference type="PANTHER" id="PTHR30250:SF11">
    <property type="entry name" value="O-ANTIGEN TRANSPORTER-RELATED"/>
    <property type="match status" value="1"/>
</dbReference>
<evidence type="ECO:0000256" key="3">
    <source>
        <dbReference type="ARBA" id="ARBA00022692"/>
    </source>
</evidence>
<dbReference type="EMBL" id="JACOQK010000001">
    <property type="protein sequence ID" value="MBC5786976.1"/>
    <property type="molecule type" value="Genomic_DNA"/>
</dbReference>
<keyword evidence="2" id="KW-1003">Cell membrane</keyword>
<name>A0ABR7IPB2_9CLOT</name>
<evidence type="ECO:0000256" key="5">
    <source>
        <dbReference type="ARBA" id="ARBA00023136"/>
    </source>
</evidence>
<feature type="transmembrane region" description="Helical" evidence="6">
    <location>
        <begin position="388"/>
        <end position="406"/>
    </location>
</feature>
<comment type="caution">
    <text evidence="7">The sequence shown here is derived from an EMBL/GenBank/DDBJ whole genome shotgun (WGS) entry which is preliminary data.</text>
</comment>
<evidence type="ECO:0000256" key="2">
    <source>
        <dbReference type="ARBA" id="ARBA00022475"/>
    </source>
</evidence>
<proteinExistence type="predicted"/>
<gene>
    <name evidence="7" type="ORF">H8Z77_02920</name>
</gene>